<sequence length="122" mass="13597">MSSHMYSVYLLTLVLFTVVRSTKNYYLVKIDEEESSIKGMKTKLEKLLGKYVTSEDLTSMAADIHYCPDELKDQLVHNISKEHKLPPDVEDALQKLVMGSGSHQAGSITLLSALTVAHLLMA</sequence>
<name>A0A8J4SQH2_9TREM</name>
<comment type="caution">
    <text evidence="2">The sequence shown here is derived from an EMBL/GenBank/DDBJ whole genome shotgun (WGS) entry which is preliminary data.</text>
</comment>
<proteinExistence type="predicted"/>
<gene>
    <name evidence="2" type="ORF">PHET_04481</name>
</gene>
<keyword evidence="3" id="KW-1185">Reference proteome</keyword>
<organism evidence="2 3">
    <name type="scientific">Paragonimus heterotremus</name>
    <dbReference type="NCBI Taxonomy" id="100268"/>
    <lineage>
        <taxon>Eukaryota</taxon>
        <taxon>Metazoa</taxon>
        <taxon>Spiralia</taxon>
        <taxon>Lophotrochozoa</taxon>
        <taxon>Platyhelminthes</taxon>
        <taxon>Trematoda</taxon>
        <taxon>Digenea</taxon>
        <taxon>Plagiorchiida</taxon>
        <taxon>Troglotremata</taxon>
        <taxon>Troglotrematidae</taxon>
        <taxon>Paragonimus</taxon>
    </lineage>
</organism>
<dbReference type="AlphaFoldDB" id="A0A8J4SQH2"/>
<dbReference type="Proteomes" id="UP000748531">
    <property type="component" value="Unassembled WGS sequence"/>
</dbReference>
<evidence type="ECO:0000256" key="1">
    <source>
        <dbReference type="SAM" id="SignalP"/>
    </source>
</evidence>
<evidence type="ECO:0000313" key="3">
    <source>
        <dbReference type="Proteomes" id="UP000748531"/>
    </source>
</evidence>
<dbReference type="EMBL" id="LUCH01001869">
    <property type="protein sequence ID" value="KAF5402347.1"/>
    <property type="molecule type" value="Genomic_DNA"/>
</dbReference>
<accession>A0A8J4SQH2</accession>
<protein>
    <submittedName>
        <fullName evidence="2">Uncharacterized protein</fullName>
    </submittedName>
</protein>
<feature type="chain" id="PRO_5035153714" evidence="1">
    <location>
        <begin position="22"/>
        <end position="122"/>
    </location>
</feature>
<reference evidence="2" key="1">
    <citation type="submission" date="2019-05" db="EMBL/GenBank/DDBJ databases">
        <title>Annotation for the trematode Paragonimus heterotremus.</title>
        <authorList>
            <person name="Choi Y.-J."/>
        </authorList>
    </citation>
    <scope>NUCLEOTIDE SEQUENCE</scope>
    <source>
        <strain evidence="2">LC</strain>
    </source>
</reference>
<keyword evidence="1" id="KW-0732">Signal</keyword>
<dbReference type="OrthoDB" id="10407439at2759"/>
<evidence type="ECO:0000313" key="2">
    <source>
        <dbReference type="EMBL" id="KAF5402347.1"/>
    </source>
</evidence>
<feature type="signal peptide" evidence="1">
    <location>
        <begin position="1"/>
        <end position="21"/>
    </location>
</feature>